<dbReference type="Proteomes" id="UP001589838">
    <property type="component" value="Unassembled WGS sequence"/>
</dbReference>
<evidence type="ECO:0000256" key="2">
    <source>
        <dbReference type="ARBA" id="ARBA00022598"/>
    </source>
</evidence>
<dbReference type="EC" id="6.5.1.1" evidence="4"/>
<dbReference type="InterPro" id="IPR050191">
    <property type="entry name" value="ATP-dep_DNA_ligase"/>
</dbReference>
<evidence type="ECO:0000313" key="5">
    <source>
        <dbReference type="Proteomes" id="UP001589838"/>
    </source>
</evidence>
<dbReference type="Gene3D" id="3.30.470.30">
    <property type="entry name" value="DNA ligase/mRNA capping enzyme"/>
    <property type="match status" value="1"/>
</dbReference>
<evidence type="ECO:0000256" key="1">
    <source>
        <dbReference type="ARBA" id="ARBA00007572"/>
    </source>
</evidence>
<dbReference type="InterPro" id="IPR012310">
    <property type="entry name" value="DNA_ligase_ATP-dep_cent"/>
</dbReference>
<dbReference type="GO" id="GO:0003910">
    <property type="term" value="F:DNA ligase (ATP) activity"/>
    <property type="evidence" value="ECO:0007669"/>
    <property type="project" value="UniProtKB-EC"/>
</dbReference>
<accession>A0ABV6KGI5</accession>
<dbReference type="EMBL" id="JBHLUX010000075">
    <property type="protein sequence ID" value="MFC0472404.1"/>
    <property type="molecule type" value="Genomic_DNA"/>
</dbReference>
<gene>
    <name evidence="4" type="ORF">ACFFHM_18425</name>
</gene>
<name>A0ABV6KGI5_9BACI</name>
<dbReference type="PROSITE" id="PS50160">
    <property type="entry name" value="DNA_LIGASE_A3"/>
    <property type="match status" value="1"/>
</dbReference>
<comment type="similarity">
    <text evidence="1">Belongs to the ATP-dependent DNA ligase family.</text>
</comment>
<evidence type="ECO:0000313" key="4">
    <source>
        <dbReference type="EMBL" id="MFC0472404.1"/>
    </source>
</evidence>
<keyword evidence="5" id="KW-1185">Reference proteome</keyword>
<keyword evidence="2 4" id="KW-0436">Ligase</keyword>
<dbReference type="PANTHER" id="PTHR45674:SF4">
    <property type="entry name" value="DNA LIGASE 1"/>
    <property type="match status" value="1"/>
</dbReference>
<evidence type="ECO:0000259" key="3">
    <source>
        <dbReference type="PROSITE" id="PS50160"/>
    </source>
</evidence>
<organism evidence="4 5">
    <name type="scientific">Halalkalibacter kiskunsagensis</name>
    <dbReference type="NCBI Taxonomy" id="1548599"/>
    <lineage>
        <taxon>Bacteria</taxon>
        <taxon>Bacillati</taxon>
        <taxon>Bacillota</taxon>
        <taxon>Bacilli</taxon>
        <taxon>Bacillales</taxon>
        <taxon>Bacillaceae</taxon>
        <taxon>Halalkalibacter</taxon>
    </lineage>
</organism>
<feature type="domain" description="ATP-dependent DNA ligase family profile" evidence="3">
    <location>
        <begin position="95"/>
        <end position="186"/>
    </location>
</feature>
<protein>
    <submittedName>
        <fullName evidence="4">ATP-dependent DNA ligase</fullName>
        <ecNumber evidence="4">6.5.1.1</ecNumber>
    </submittedName>
</protein>
<dbReference type="SUPFAM" id="SSF56091">
    <property type="entry name" value="DNA ligase/mRNA capping enzyme, catalytic domain"/>
    <property type="match status" value="1"/>
</dbReference>
<comment type="caution">
    <text evidence="4">The sequence shown here is derived from an EMBL/GenBank/DDBJ whole genome shotgun (WGS) entry which is preliminary data.</text>
</comment>
<reference evidence="4 5" key="1">
    <citation type="submission" date="2024-09" db="EMBL/GenBank/DDBJ databases">
        <authorList>
            <person name="Sun Q."/>
            <person name="Mori K."/>
        </authorList>
    </citation>
    <scope>NUCLEOTIDE SEQUENCE [LARGE SCALE GENOMIC DNA]</scope>
    <source>
        <strain evidence="4 5">NCAIM B.02610</strain>
    </source>
</reference>
<dbReference type="Gene3D" id="3.30.1490.70">
    <property type="match status" value="1"/>
</dbReference>
<dbReference type="PANTHER" id="PTHR45674">
    <property type="entry name" value="DNA LIGASE 1/3 FAMILY MEMBER"/>
    <property type="match status" value="1"/>
</dbReference>
<dbReference type="Pfam" id="PF01068">
    <property type="entry name" value="DNA_ligase_A_M"/>
    <property type="match status" value="1"/>
</dbReference>
<dbReference type="RefSeq" id="WP_335963823.1">
    <property type="nucleotide sequence ID" value="NZ_JAXBLX010000064.1"/>
</dbReference>
<sequence>MIIAPMLLQELDSPAEDYANVITELKLDGIRLIYSNINGKPKLYTRCNQDVTALFPELSSMSLPQGIILDGELISPAVDNKPNFFVLMERFKSKKPTTQVPIQYVAFDIMYYKGRKVTQLALRKRKDLLNLVIPTDTVTVVTSQWVEGNSKSYFEVVKEYNLEGIVMKKPQSKYHIGQRTDDWSKVLNYNYIKEKQKALINNNHRLLFENKSYDMHYLKFLPIKNRKKLYAKYRKFLNKK</sequence>
<proteinExistence type="inferred from homology"/>